<sequence>MSVLATLSENPFSAARGMIGPLQRDQHAQGSLAESLTRNVSQAISTATDTPVAENGNGASITLANVGEVVARVRQEELQLFDMLFPVGSAENDDSPRSDQLLGGLESLDAETSADMQALLKMMEHFDGKAADAMRRSFGRIVEHLGSIVGGGGHEFNVAPPPSMQVRSQRIEIAIQASVTEISGRLESGESLTATEVEVSIRARVEEILSVSDPLVLDLNGNGVFDTTTADEGHDFDLLGDGSLVRAATASQGDALLVYDRNGNGNIDDGTELFGDQNGAADGFVELAKYDENGDGRIDQADSIYGSLGLFADVNRNGITDEGELRRLDEAGIAQISLSATAVEEDSNGNKVVLESEFVRSDGSTGRVGDLLLNYIA</sequence>
<accession>A0A518B4K8</accession>
<reference evidence="1 2" key="1">
    <citation type="submission" date="2019-02" db="EMBL/GenBank/DDBJ databases">
        <title>Deep-cultivation of Planctomycetes and their phenomic and genomic characterization uncovers novel biology.</title>
        <authorList>
            <person name="Wiegand S."/>
            <person name="Jogler M."/>
            <person name="Boedeker C."/>
            <person name="Pinto D."/>
            <person name="Vollmers J."/>
            <person name="Rivas-Marin E."/>
            <person name="Kohn T."/>
            <person name="Peeters S.H."/>
            <person name="Heuer A."/>
            <person name="Rast P."/>
            <person name="Oberbeckmann S."/>
            <person name="Bunk B."/>
            <person name="Jeske O."/>
            <person name="Meyerdierks A."/>
            <person name="Storesund J.E."/>
            <person name="Kallscheuer N."/>
            <person name="Luecker S."/>
            <person name="Lage O.M."/>
            <person name="Pohl T."/>
            <person name="Merkel B.J."/>
            <person name="Hornburger P."/>
            <person name="Mueller R.-W."/>
            <person name="Bruemmer F."/>
            <person name="Labrenz M."/>
            <person name="Spormann A.M."/>
            <person name="Op den Camp H."/>
            <person name="Overmann J."/>
            <person name="Amann R."/>
            <person name="Jetten M.S.M."/>
            <person name="Mascher T."/>
            <person name="Medema M.H."/>
            <person name="Devos D.P."/>
            <person name="Kaster A.-K."/>
            <person name="Ovreas L."/>
            <person name="Rohde M."/>
            <person name="Galperin M.Y."/>
            <person name="Jogler C."/>
        </authorList>
    </citation>
    <scope>NUCLEOTIDE SEQUENCE [LARGE SCALE GENOMIC DNA]</scope>
    <source>
        <strain evidence="1 2">Pan216</strain>
    </source>
</reference>
<dbReference type="InterPro" id="IPR028994">
    <property type="entry name" value="Integrin_alpha_N"/>
</dbReference>
<keyword evidence="2" id="KW-1185">Reference proteome</keyword>
<dbReference type="RefSeq" id="WP_419193617.1">
    <property type="nucleotide sequence ID" value="NZ_CP036279.1"/>
</dbReference>
<evidence type="ECO:0000313" key="2">
    <source>
        <dbReference type="Proteomes" id="UP000317093"/>
    </source>
</evidence>
<name>A0A518B4K8_9BACT</name>
<dbReference type="Proteomes" id="UP000317093">
    <property type="component" value="Chromosome"/>
</dbReference>
<protein>
    <submittedName>
        <fullName evidence="1">Uncharacterized protein</fullName>
    </submittedName>
</protein>
<dbReference type="KEGG" id="knv:Pan216_27850"/>
<evidence type="ECO:0000313" key="1">
    <source>
        <dbReference type="EMBL" id="QDU61920.1"/>
    </source>
</evidence>
<proteinExistence type="predicted"/>
<gene>
    <name evidence="1" type="ORF">Pan216_27850</name>
</gene>
<dbReference type="SUPFAM" id="SSF69318">
    <property type="entry name" value="Integrin alpha N-terminal domain"/>
    <property type="match status" value="1"/>
</dbReference>
<dbReference type="PANTHER" id="PTHR39431:SF1">
    <property type="entry name" value="FRPA_C-RELATED PROTEIN"/>
    <property type="match status" value="1"/>
</dbReference>
<organism evidence="1 2">
    <name type="scientific">Kolteria novifilia</name>
    <dbReference type="NCBI Taxonomy" id="2527975"/>
    <lineage>
        <taxon>Bacteria</taxon>
        <taxon>Pseudomonadati</taxon>
        <taxon>Planctomycetota</taxon>
        <taxon>Planctomycetia</taxon>
        <taxon>Kolteriales</taxon>
        <taxon>Kolteriaceae</taxon>
        <taxon>Kolteria</taxon>
    </lineage>
</organism>
<dbReference type="AlphaFoldDB" id="A0A518B4K8"/>
<dbReference type="EMBL" id="CP036279">
    <property type="protein sequence ID" value="QDU61920.1"/>
    <property type="molecule type" value="Genomic_DNA"/>
</dbReference>
<dbReference type="PANTHER" id="PTHR39431">
    <property type="entry name" value="FRPA/C-RELATED PROTEIN"/>
    <property type="match status" value="1"/>
</dbReference>